<evidence type="ECO:0000259" key="3">
    <source>
        <dbReference type="PROSITE" id="PS51756"/>
    </source>
</evidence>
<evidence type="ECO:0000313" key="5">
    <source>
        <dbReference type="Proteomes" id="UP000076490"/>
    </source>
</evidence>
<proteinExistence type="inferred from homology"/>
<protein>
    <recommendedName>
        <fullName evidence="3">LXG domain-containing protein</fullName>
    </recommendedName>
</protein>
<gene>
    <name evidence="4" type="ORF">AV656_11055</name>
</gene>
<dbReference type="InterPro" id="IPR006829">
    <property type="entry name" value="LXG_dom"/>
</dbReference>
<feature type="domain" description="LXG" evidence="3">
    <location>
        <begin position="1"/>
        <end position="174"/>
    </location>
</feature>
<dbReference type="Proteomes" id="UP000076490">
    <property type="component" value="Unassembled WGS sequence"/>
</dbReference>
<dbReference type="RefSeq" id="WP_063182054.1">
    <property type="nucleotide sequence ID" value="NZ_LQNT01000011.1"/>
</dbReference>
<dbReference type="PROSITE" id="PS51756">
    <property type="entry name" value="LXG"/>
    <property type="match status" value="1"/>
</dbReference>
<dbReference type="AlphaFoldDB" id="A0A161SIV7"/>
<feature type="coiled-coil region" evidence="2">
    <location>
        <begin position="13"/>
        <end position="43"/>
    </location>
</feature>
<keyword evidence="2" id="KW-0175">Coiled coil</keyword>
<sequence length="174" mass="19769">MKVLDVQQFHEGLHRNIEKLNRLEEEIQGIKQAVEELVLLEDALKGEGGNAIRSFYQECHLPLLAFFVSFKSRFAGTLRRIGEALNSFEPDKLGYIRQEFLEGEVQAGLEEIRRITGTLTDETNSIMDSLADIVSLPHLDDSEVQEGDRNWGGIDTCNPHRIQLPTIRVECYGE</sequence>
<evidence type="ECO:0000256" key="2">
    <source>
        <dbReference type="SAM" id="Coils"/>
    </source>
</evidence>
<evidence type="ECO:0000313" key="4">
    <source>
        <dbReference type="EMBL" id="KZE37113.1"/>
    </source>
</evidence>
<organism evidence="4 5">
    <name type="scientific">Bhargavaea cecembensis</name>
    <dbReference type="NCBI Taxonomy" id="394098"/>
    <lineage>
        <taxon>Bacteria</taxon>
        <taxon>Bacillati</taxon>
        <taxon>Bacillota</taxon>
        <taxon>Bacilli</taxon>
        <taxon>Bacillales</taxon>
        <taxon>Caryophanaceae</taxon>
        <taxon>Bhargavaea</taxon>
    </lineage>
</organism>
<evidence type="ECO:0000256" key="1">
    <source>
        <dbReference type="ARBA" id="ARBA00034117"/>
    </source>
</evidence>
<comment type="similarity">
    <text evidence="1">In the N-terminal section; belongs to the LXG family.</text>
</comment>
<accession>A0A161SIV7</accession>
<dbReference type="EMBL" id="LQNT01000011">
    <property type="protein sequence ID" value="KZE37113.1"/>
    <property type="molecule type" value="Genomic_DNA"/>
</dbReference>
<reference evidence="4 5" key="1">
    <citation type="submission" date="2016-01" db="EMBL/GenBank/DDBJ databases">
        <title>Whole genome sequencing of Bhargavaea cecembensis T14.</title>
        <authorList>
            <person name="Hong K.W."/>
        </authorList>
    </citation>
    <scope>NUCLEOTIDE SEQUENCE [LARGE SCALE GENOMIC DNA]</scope>
    <source>
        <strain evidence="4 5">T14</strain>
    </source>
</reference>
<dbReference type="Pfam" id="PF04740">
    <property type="entry name" value="LXG"/>
    <property type="match status" value="1"/>
</dbReference>
<name>A0A161SIV7_9BACL</name>
<comment type="caution">
    <text evidence="4">The sequence shown here is derived from an EMBL/GenBank/DDBJ whole genome shotgun (WGS) entry which is preliminary data.</text>
</comment>